<dbReference type="EMBL" id="JAQGEC010000005">
    <property type="protein sequence ID" value="MDR9890080.1"/>
    <property type="molecule type" value="Genomic_DNA"/>
</dbReference>
<evidence type="ECO:0000313" key="3">
    <source>
        <dbReference type="EMBL" id="MDR9890080.1"/>
    </source>
</evidence>
<dbReference type="SUPFAM" id="SSF53955">
    <property type="entry name" value="Lysozyme-like"/>
    <property type="match status" value="1"/>
</dbReference>
<dbReference type="Proteomes" id="UP001248822">
    <property type="component" value="Unassembled WGS sequence"/>
</dbReference>
<protein>
    <recommendedName>
        <fullName evidence="2">Lysozyme</fullName>
        <ecNumber evidence="2">3.2.1.17</ecNumber>
    </recommendedName>
</protein>
<dbReference type="InterPro" id="IPR023346">
    <property type="entry name" value="Lysozyme-like_dom_sf"/>
</dbReference>
<dbReference type="PANTHER" id="PTHR38107">
    <property type="match status" value="1"/>
</dbReference>
<dbReference type="GO" id="GO:0016998">
    <property type="term" value="P:cell wall macromolecule catabolic process"/>
    <property type="evidence" value="ECO:0007669"/>
    <property type="project" value="InterPro"/>
</dbReference>
<keyword evidence="2" id="KW-0929">Antimicrobial</keyword>
<accession>A0AAE4IUC4</accession>
<keyword evidence="2" id="KW-0081">Bacteriolytic enzyme</keyword>
<comment type="catalytic activity">
    <reaction evidence="2">
        <text>Hydrolysis of (1-&gt;4)-beta-linkages between N-acetylmuramic acid and N-acetyl-D-glucosamine residues in a peptidoglycan and between N-acetyl-D-glucosamine residues in chitodextrins.</text>
        <dbReference type="EC" id="3.2.1.17"/>
    </reaction>
</comment>
<dbReference type="GO" id="GO:0042742">
    <property type="term" value="P:defense response to bacterium"/>
    <property type="evidence" value="ECO:0007669"/>
    <property type="project" value="UniProtKB-KW"/>
</dbReference>
<comment type="caution">
    <text evidence="3">The sequence shown here is derived from an EMBL/GenBank/DDBJ whole genome shotgun (WGS) entry which is preliminary data.</text>
</comment>
<dbReference type="GO" id="GO:0031640">
    <property type="term" value="P:killing of cells of another organism"/>
    <property type="evidence" value="ECO:0007669"/>
    <property type="project" value="UniProtKB-KW"/>
</dbReference>
<keyword evidence="1" id="KW-1035">Host cytoplasm</keyword>
<keyword evidence="2" id="KW-0326">Glycosidase</keyword>
<dbReference type="RefSeq" id="WP_310825549.1">
    <property type="nucleotide sequence ID" value="NZ_JAQGEC010000005.1"/>
</dbReference>
<dbReference type="Gene3D" id="1.10.1740.240">
    <property type="match status" value="1"/>
</dbReference>
<dbReference type="Pfam" id="PF00959">
    <property type="entry name" value="Phage_lysozyme"/>
    <property type="match status" value="1"/>
</dbReference>
<name>A0AAE4IUC4_9ENTR</name>
<evidence type="ECO:0000256" key="2">
    <source>
        <dbReference type="RuleBase" id="RU003788"/>
    </source>
</evidence>
<proteinExistence type="inferred from homology"/>
<evidence type="ECO:0000313" key="4">
    <source>
        <dbReference type="Proteomes" id="UP001248822"/>
    </source>
</evidence>
<reference evidence="3" key="1">
    <citation type="submission" date="2022-12" db="EMBL/GenBank/DDBJ databases">
        <title>NDM-1 containing novel ST 2018 Pseudenterobacter timonensis.</title>
        <authorList>
            <person name="Halder G."/>
            <person name="Mandal S."/>
            <person name="Dutta S."/>
        </authorList>
    </citation>
    <scope>NUCLEOTIDE SEQUENCE</scope>
    <source>
        <strain evidence="3">CNCI147</strain>
    </source>
</reference>
<dbReference type="AlphaFoldDB" id="A0AAE4IUC4"/>
<dbReference type="GO" id="GO:0003796">
    <property type="term" value="F:lysozyme activity"/>
    <property type="evidence" value="ECO:0007669"/>
    <property type="project" value="UniProtKB-EC"/>
</dbReference>
<comment type="similarity">
    <text evidence="2">Belongs to the glycosyl hydrolase 24 family.</text>
</comment>
<dbReference type="InterPro" id="IPR051018">
    <property type="entry name" value="Bacteriophage_GH24"/>
</dbReference>
<organism evidence="3 4">
    <name type="scientific">Pseudenterobacter timonensis</name>
    <dbReference type="NCBI Taxonomy" id="1755099"/>
    <lineage>
        <taxon>Bacteria</taxon>
        <taxon>Pseudomonadati</taxon>
        <taxon>Pseudomonadota</taxon>
        <taxon>Gammaproteobacteria</taxon>
        <taxon>Enterobacterales</taxon>
        <taxon>Enterobacteriaceae</taxon>
        <taxon>Pseudenterobacter</taxon>
    </lineage>
</organism>
<dbReference type="EC" id="3.2.1.17" evidence="2"/>
<dbReference type="InterPro" id="IPR002196">
    <property type="entry name" value="Glyco_hydro_24"/>
</dbReference>
<gene>
    <name evidence="3" type="ORF">O7047_07510</name>
</gene>
<keyword evidence="2" id="KW-0378">Hydrolase</keyword>
<sequence>MFHHRLRISSDGIALIKKFHGLSLEKYCDESGLWVIGYGHVITPSDNFSKLITPLHAEYLLYQDLRECEDNLSEIVDFRLTQNQHDALISLLFSSGRSRLAQTGIIREIKRGRYADAMQIWQNETAINGTSVASLTALRQAECALFFTGLAIEA</sequence>
<dbReference type="PANTHER" id="PTHR38107:SF3">
    <property type="entry name" value="LYSOZYME RRRD-RELATED"/>
    <property type="match status" value="1"/>
</dbReference>
<evidence type="ECO:0000256" key="1">
    <source>
        <dbReference type="ARBA" id="ARBA00023200"/>
    </source>
</evidence>
<dbReference type="GO" id="GO:0009253">
    <property type="term" value="P:peptidoglycan catabolic process"/>
    <property type="evidence" value="ECO:0007669"/>
    <property type="project" value="InterPro"/>
</dbReference>
<dbReference type="CDD" id="cd00737">
    <property type="entry name" value="lyz_endolysin_autolysin"/>
    <property type="match status" value="1"/>
</dbReference>
<dbReference type="InterPro" id="IPR033907">
    <property type="entry name" value="Endolysin_autolysin"/>
</dbReference>